<dbReference type="PANTHER" id="PTHR43095">
    <property type="entry name" value="SUGAR KINASE"/>
    <property type="match status" value="1"/>
</dbReference>
<keyword evidence="2" id="KW-0119">Carbohydrate metabolism</keyword>
<evidence type="ECO:0000313" key="8">
    <source>
        <dbReference type="EMBL" id="RDI76070.1"/>
    </source>
</evidence>
<evidence type="ECO:0000259" key="6">
    <source>
        <dbReference type="Pfam" id="PF00370"/>
    </source>
</evidence>
<evidence type="ECO:0000256" key="5">
    <source>
        <dbReference type="RuleBase" id="RU003733"/>
    </source>
</evidence>
<keyword evidence="2" id="KW-0859">Xylose metabolism</keyword>
<organism evidence="8 9">
    <name type="scientific">Gaiella occulta</name>
    <dbReference type="NCBI Taxonomy" id="1002870"/>
    <lineage>
        <taxon>Bacteria</taxon>
        <taxon>Bacillati</taxon>
        <taxon>Actinomycetota</taxon>
        <taxon>Thermoleophilia</taxon>
        <taxon>Gaiellales</taxon>
        <taxon>Gaiellaceae</taxon>
        <taxon>Gaiella</taxon>
    </lineage>
</organism>
<accession>A0A7M2Z1A3</accession>
<feature type="domain" description="Carbohydrate kinase FGGY N-terminal" evidence="6">
    <location>
        <begin position="6"/>
        <end position="215"/>
    </location>
</feature>
<keyword evidence="3 5" id="KW-0808">Transferase</keyword>
<dbReference type="InterPro" id="IPR043129">
    <property type="entry name" value="ATPase_NBD"/>
</dbReference>
<evidence type="ECO:0000256" key="1">
    <source>
        <dbReference type="ARBA" id="ARBA00009156"/>
    </source>
</evidence>
<dbReference type="InterPro" id="IPR000577">
    <property type="entry name" value="Carb_kinase_FGGY"/>
</dbReference>
<evidence type="ECO:0000256" key="4">
    <source>
        <dbReference type="ARBA" id="ARBA00022777"/>
    </source>
</evidence>
<proteinExistence type="inferred from homology"/>
<dbReference type="InterPro" id="IPR018484">
    <property type="entry name" value="FGGY_N"/>
</dbReference>
<dbReference type="Pfam" id="PF02782">
    <property type="entry name" value="FGGY_C"/>
    <property type="match status" value="1"/>
</dbReference>
<dbReference type="PIRSF" id="PIRSF000538">
    <property type="entry name" value="GlpK"/>
    <property type="match status" value="1"/>
</dbReference>
<evidence type="ECO:0000256" key="2">
    <source>
        <dbReference type="ARBA" id="ARBA00022629"/>
    </source>
</evidence>
<evidence type="ECO:0000256" key="3">
    <source>
        <dbReference type="ARBA" id="ARBA00022679"/>
    </source>
</evidence>
<dbReference type="PROSITE" id="PS00445">
    <property type="entry name" value="FGGY_KINASES_2"/>
    <property type="match status" value="1"/>
</dbReference>
<evidence type="ECO:0000259" key="7">
    <source>
        <dbReference type="Pfam" id="PF02782"/>
    </source>
</evidence>
<protein>
    <submittedName>
        <fullName evidence="8">Sugar (Pentulose and hexulose) kinase</fullName>
    </submittedName>
</protein>
<comment type="similarity">
    <text evidence="1 5">Belongs to the FGGY kinase family.</text>
</comment>
<dbReference type="InterPro" id="IPR018483">
    <property type="entry name" value="Carb_kinase_FGGY_CS"/>
</dbReference>
<gene>
    <name evidence="8" type="ORF">Gocc_0489</name>
</gene>
<dbReference type="GO" id="GO:0016773">
    <property type="term" value="F:phosphotransferase activity, alcohol group as acceptor"/>
    <property type="evidence" value="ECO:0007669"/>
    <property type="project" value="InterPro"/>
</dbReference>
<keyword evidence="4 5" id="KW-0418">Kinase</keyword>
<dbReference type="GO" id="GO:0042732">
    <property type="term" value="P:D-xylose metabolic process"/>
    <property type="evidence" value="ECO:0007669"/>
    <property type="project" value="UniProtKB-KW"/>
</dbReference>
<dbReference type="InterPro" id="IPR050406">
    <property type="entry name" value="FGGY_Carb_Kinase"/>
</dbReference>
<dbReference type="Proteomes" id="UP000254134">
    <property type="component" value="Unassembled WGS sequence"/>
</dbReference>
<dbReference type="EMBL" id="QQZY01000001">
    <property type="protein sequence ID" value="RDI76070.1"/>
    <property type="molecule type" value="Genomic_DNA"/>
</dbReference>
<evidence type="ECO:0000313" key="9">
    <source>
        <dbReference type="Proteomes" id="UP000254134"/>
    </source>
</evidence>
<dbReference type="SUPFAM" id="SSF53067">
    <property type="entry name" value="Actin-like ATPase domain"/>
    <property type="match status" value="2"/>
</dbReference>
<reference evidence="9" key="2">
    <citation type="journal article" date="2019" name="MicrobiologyOpen">
        <title>High-quality draft genome sequence of Gaiella occulta isolated from a 150 meter deep mineral water borehole and comparison with the genome sequences of other deep-branching lineages of the phylum Actinobacteria.</title>
        <authorList>
            <person name="Severino R."/>
            <person name="Froufe H.J.C."/>
            <person name="Barroso C."/>
            <person name="Albuquerque L."/>
            <person name="Lobo-da-Cunha A."/>
            <person name="da Costa M.S."/>
            <person name="Egas C."/>
        </authorList>
    </citation>
    <scope>NUCLEOTIDE SEQUENCE [LARGE SCALE GENOMIC DNA]</scope>
    <source>
        <strain evidence="9">F2-233</strain>
    </source>
</reference>
<comment type="caution">
    <text evidence="8">The sequence shown here is derived from an EMBL/GenBank/DDBJ whole genome shotgun (WGS) entry which is preliminary data.</text>
</comment>
<feature type="domain" description="Carbohydrate kinase FGGY C-terminal" evidence="7">
    <location>
        <begin position="255"/>
        <end position="434"/>
    </location>
</feature>
<dbReference type="AlphaFoldDB" id="A0A7M2Z1A3"/>
<dbReference type="OrthoDB" id="9782710at2"/>
<keyword evidence="9" id="KW-1185">Reference proteome</keyword>
<dbReference type="Gene3D" id="3.30.420.40">
    <property type="match status" value="2"/>
</dbReference>
<reference evidence="8 9" key="1">
    <citation type="submission" date="2018-07" db="EMBL/GenBank/DDBJ databases">
        <title>High-quality-draft genome sequence of Gaiella occulta.</title>
        <authorList>
            <person name="Severino R."/>
            <person name="Froufe H.J.C."/>
            <person name="Rainey F.A."/>
            <person name="Barroso C."/>
            <person name="Albuquerque L."/>
            <person name="Lobo-Da-Cunha A."/>
            <person name="Da Costa M.S."/>
            <person name="Egas C."/>
        </authorList>
    </citation>
    <scope>NUCLEOTIDE SEQUENCE [LARGE SCALE GENOMIC DNA]</scope>
    <source>
        <strain evidence="8 9">F2-233</strain>
    </source>
</reference>
<dbReference type="Pfam" id="PF00370">
    <property type="entry name" value="FGGY_N"/>
    <property type="match status" value="1"/>
</dbReference>
<dbReference type="InterPro" id="IPR018485">
    <property type="entry name" value="FGGY_C"/>
</dbReference>
<dbReference type="PANTHER" id="PTHR43095:SF5">
    <property type="entry name" value="XYLULOSE KINASE"/>
    <property type="match status" value="1"/>
</dbReference>
<sequence length="498" mass="52742">MGGELVVGVDLGTTALKGGLFDLEGNLLGVAEAGYPILRPHPDRAEHDPAAWLTALEDVLAALAESADGKRAAALGICSQVNTHVFVDQRGEPLRPAILWQDQRCAEIADELNDRLAATAPATAGRFVLAPSFAVPRAEWLRREEPDIWERTRSVLSPKDFVTMHLCRLDTPRSDSVGSFDLVDDAGAYDPDLLALVEGLGERLPILERFDAPIGTVECRDLPLVTGATVVAGTMDAWGNLYGSGVVEHGQSMEVAGTSEILGVLSRERHPTPGVVSFFAVDGHHLHAGPTQAGGAALAWFARVVGRPIEDVLAAAATIGAGSDESIFLPHLLGERAPLWDSEVRGGFVGLGSDHSLAHLSRAVLEGVAYSARHLFGELEKAAGVEPAELRASGGGSQSDLWCQIKADVLSRPIARVRVRHSGCLGAALLAAAGAGLVDGLAEAATRAVRVERVFEPGADRDHYDELYAVYRELYAALRPAHAALAGLRRETPIVLSS</sequence>
<dbReference type="RefSeq" id="WP_114794927.1">
    <property type="nucleotide sequence ID" value="NZ_QQZY01000001.1"/>
</dbReference>
<name>A0A7M2Z1A3_9ACTN</name>
<dbReference type="GO" id="GO:0016301">
    <property type="term" value="F:kinase activity"/>
    <property type="evidence" value="ECO:0007669"/>
    <property type="project" value="UniProtKB-KW"/>
</dbReference>